<accession>A0A1J5P973</accession>
<feature type="compositionally biased region" description="Basic and acidic residues" evidence="1">
    <location>
        <begin position="36"/>
        <end position="53"/>
    </location>
</feature>
<evidence type="ECO:0000313" key="2">
    <source>
        <dbReference type="EMBL" id="OIQ64028.1"/>
    </source>
</evidence>
<gene>
    <name evidence="2" type="ORF">GALL_544240</name>
</gene>
<reference evidence="2" key="1">
    <citation type="submission" date="2016-10" db="EMBL/GenBank/DDBJ databases">
        <title>Sequence of Gallionella enrichment culture.</title>
        <authorList>
            <person name="Poehlein A."/>
            <person name="Muehling M."/>
            <person name="Daniel R."/>
        </authorList>
    </citation>
    <scope>NUCLEOTIDE SEQUENCE</scope>
</reference>
<feature type="compositionally biased region" description="Basic and acidic residues" evidence="1">
    <location>
        <begin position="74"/>
        <end position="87"/>
    </location>
</feature>
<evidence type="ECO:0000256" key="1">
    <source>
        <dbReference type="SAM" id="MobiDB-lite"/>
    </source>
</evidence>
<sequence length="124" mass="13318">MDFGDLQTVGAPHPLRVDFRAADHGDFSDETPQRIAGRDRAGVRERGCHDRAGAAKIGVAGENDIGSSGQGSAQRDEGLAAHHDRLAHGHRLEALQIGLQPPGYRPARADHAVVSYGHNEDDFH</sequence>
<dbReference type="EMBL" id="MLJW01008478">
    <property type="protein sequence ID" value="OIQ64028.1"/>
    <property type="molecule type" value="Genomic_DNA"/>
</dbReference>
<name>A0A1J5P973_9ZZZZ</name>
<protein>
    <submittedName>
        <fullName evidence="2">Uncharacterized protein</fullName>
    </submittedName>
</protein>
<feature type="region of interest" description="Disordered" evidence="1">
    <location>
        <begin position="22"/>
        <end position="87"/>
    </location>
</feature>
<organism evidence="2">
    <name type="scientific">mine drainage metagenome</name>
    <dbReference type="NCBI Taxonomy" id="410659"/>
    <lineage>
        <taxon>unclassified sequences</taxon>
        <taxon>metagenomes</taxon>
        <taxon>ecological metagenomes</taxon>
    </lineage>
</organism>
<proteinExistence type="predicted"/>
<comment type="caution">
    <text evidence="2">The sequence shown here is derived from an EMBL/GenBank/DDBJ whole genome shotgun (WGS) entry which is preliminary data.</text>
</comment>
<dbReference type="AlphaFoldDB" id="A0A1J5P973"/>